<organism evidence="2 3">
    <name type="scientific">Amphiprion ocellaris</name>
    <name type="common">Clown anemonefish</name>
    <dbReference type="NCBI Taxonomy" id="80972"/>
    <lineage>
        <taxon>Eukaryota</taxon>
        <taxon>Metazoa</taxon>
        <taxon>Chordata</taxon>
        <taxon>Craniata</taxon>
        <taxon>Vertebrata</taxon>
        <taxon>Euteleostomi</taxon>
        <taxon>Actinopterygii</taxon>
        <taxon>Neopterygii</taxon>
        <taxon>Teleostei</taxon>
        <taxon>Neoteleostei</taxon>
        <taxon>Acanthomorphata</taxon>
        <taxon>Ovalentaria</taxon>
        <taxon>Pomacentridae</taxon>
        <taxon>Amphiprion</taxon>
    </lineage>
</organism>
<keyword evidence="1" id="KW-0472">Membrane</keyword>
<sequence length="78" mass="9291">CNTVRKCKYGDDEWLLFDDVLSRLQAKLEFESEWDVVYLAVFFIFIVRYNILLSCCKMIQTCMKVISFHNLSKELIIT</sequence>
<keyword evidence="1" id="KW-0812">Transmembrane</keyword>
<dbReference type="AlphaFoldDB" id="A0A3Q1D5T3"/>
<protein>
    <submittedName>
        <fullName evidence="2">Uncharacterized protein</fullName>
    </submittedName>
</protein>
<dbReference type="Ensembl" id="ENSAOCT00000017233.2">
    <property type="protein sequence ID" value="ENSAOCP00000026311.2"/>
    <property type="gene ID" value="ENSAOCG00000014453.2"/>
</dbReference>
<reference evidence="2" key="3">
    <citation type="submission" date="2025-09" db="UniProtKB">
        <authorList>
            <consortium name="Ensembl"/>
        </authorList>
    </citation>
    <scope>IDENTIFICATION</scope>
</reference>
<keyword evidence="3" id="KW-1185">Reference proteome</keyword>
<reference evidence="2 3" key="1">
    <citation type="submission" date="2022-01" db="EMBL/GenBank/DDBJ databases">
        <title>A chromosome-scale genome assembly of the false clownfish, Amphiprion ocellaris.</title>
        <authorList>
            <person name="Ryu T."/>
        </authorList>
    </citation>
    <scope>NUCLEOTIDE SEQUENCE [LARGE SCALE GENOMIC DNA]</scope>
</reference>
<reference evidence="2" key="2">
    <citation type="submission" date="2025-08" db="UniProtKB">
        <authorList>
            <consortium name="Ensembl"/>
        </authorList>
    </citation>
    <scope>IDENTIFICATION</scope>
</reference>
<keyword evidence="1" id="KW-1133">Transmembrane helix</keyword>
<evidence type="ECO:0000313" key="2">
    <source>
        <dbReference type="Ensembl" id="ENSAOCP00000026311.2"/>
    </source>
</evidence>
<feature type="transmembrane region" description="Helical" evidence="1">
    <location>
        <begin position="36"/>
        <end position="56"/>
    </location>
</feature>
<accession>A0A3Q1D5T3</accession>
<evidence type="ECO:0000256" key="1">
    <source>
        <dbReference type="SAM" id="Phobius"/>
    </source>
</evidence>
<name>A0A3Q1D5T3_AMPOC</name>
<proteinExistence type="predicted"/>
<evidence type="ECO:0000313" key="3">
    <source>
        <dbReference type="Proteomes" id="UP001501940"/>
    </source>
</evidence>
<dbReference type="Proteomes" id="UP001501940">
    <property type="component" value="Chromosome 19"/>
</dbReference>